<dbReference type="AlphaFoldDB" id="A0A0G0ZCV9"/>
<dbReference type="EMBL" id="LCBY01000072">
    <property type="protein sequence ID" value="KKS19896.1"/>
    <property type="molecule type" value="Genomic_DNA"/>
</dbReference>
<accession>A0A0G0ZCV9</accession>
<sequence>MIMNIQEIKETVQSSHINFFIGAGLSAPFLPLLGDIETRLSKETKKAERIKIKKEYFEKVMVPNLDVVSGQIDASKQSDFESTRKAYKNFFEQIGHILLKRKNTILSKQANVFTTNVDILMETVLEESSLEYNDGFSGRLNSTFSLSNFKKSIQKRSLHFENVSEVPVFNIMKIHGSLTWEKNEDKISFSKLKHFDKSLLKKGGKSFDDKYAKLAIVNPEKKKLEETVIDVTYYELLRMYSSELEKENVALFVMGFSMEDEHIREITIRAADSNPTLKIYIFCHGKDLDSKMKEKMHIGKLRYSNIEIIEPDDDEQGSKLNLGKINDVVFKEIINSMTHECKD</sequence>
<dbReference type="Pfam" id="PF13289">
    <property type="entry name" value="SIR2_2"/>
    <property type="match status" value="1"/>
</dbReference>
<dbReference type="Proteomes" id="UP000034371">
    <property type="component" value="Unassembled WGS sequence"/>
</dbReference>
<proteinExistence type="predicted"/>
<reference evidence="1 2" key="1">
    <citation type="journal article" date="2015" name="Nature">
        <title>rRNA introns, odd ribosomes, and small enigmatic genomes across a large radiation of phyla.</title>
        <authorList>
            <person name="Brown C.T."/>
            <person name="Hug L.A."/>
            <person name="Thomas B.C."/>
            <person name="Sharon I."/>
            <person name="Castelle C.J."/>
            <person name="Singh A."/>
            <person name="Wilkins M.J."/>
            <person name="Williams K.H."/>
            <person name="Banfield J.F."/>
        </authorList>
    </citation>
    <scope>NUCLEOTIDE SEQUENCE [LARGE SCALE GENOMIC DNA]</scope>
</reference>
<protein>
    <submittedName>
        <fullName evidence="1">Uncharacterized protein</fullName>
    </submittedName>
</protein>
<comment type="caution">
    <text evidence="1">The sequence shown here is derived from an EMBL/GenBank/DDBJ whole genome shotgun (WGS) entry which is preliminary data.</text>
</comment>
<evidence type="ECO:0000313" key="2">
    <source>
        <dbReference type="Proteomes" id="UP000034371"/>
    </source>
</evidence>
<evidence type="ECO:0000313" key="1">
    <source>
        <dbReference type="EMBL" id="KKS19896.1"/>
    </source>
</evidence>
<organism evidence="1 2">
    <name type="scientific">Candidatus Roizmanbacteria bacterium GW2011_GWC2_41_7</name>
    <dbReference type="NCBI Taxonomy" id="1618487"/>
    <lineage>
        <taxon>Bacteria</taxon>
        <taxon>Candidatus Roizmaniibacteriota</taxon>
    </lineage>
</organism>
<name>A0A0G0ZCV9_9BACT</name>
<gene>
    <name evidence="1" type="ORF">UU78_C0072G0004</name>
</gene>